<dbReference type="Proteomes" id="UP000238479">
    <property type="component" value="Chromosome 3"/>
</dbReference>
<accession>A0A2P6R631</accession>
<gene>
    <name evidence="1" type="ORF">RchiOBHm_Chr3g0451591</name>
</gene>
<comment type="caution">
    <text evidence="1">The sequence shown here is derived from an EMBL/GenBank/DDBJ whole genome shotgun (WGS) entry which is preliminary data.</text>
</comment>
<dbReference type="GO" id="GO:1900034">
    <property type="term" value="P:regulation of cellular response to heat"/>
    <property type="evidence" value="ECO:0007669"/>
    <property type="project" value="InterPro"/>
</dbReference>
<evidence type="ECO:0000313" key="2">
    <source>
        <dbReference type="Proteomes" id="UP000238479"/>
    </source>
</evidence>
<dbReference type="OrthoDB" id="20554at2759"/>
<name>A0A2P6R631_ROSCH</name>
<protein>
    <submittedName>
        <fullName evidence="1">Uncharacterized protein</fullName>
    </submittedName>
</protein>
<dbReference type="InterPro" id="IPR039313">
    <property type="entry name" value="HIT4"/>
</dbReference>
<dbReference type="PANTHER" id="PTHR33704:SF1">
    <property type="entry name" value="PROTEIN HEAT INTOLERANT 4-RELATED"/>
    <property type="match status" value="1"/>
</dbReference>
<dbReference type="OMA" id="WVEREID"/>
<evidence type="ECO:0000313" key="1">
    <source>
        <dbReference type="EMBL" id="PRQ41883.1"/>
    </source>
</evidence>
<dbReference type="PANTHER" id="PTHR33704">
    <property type="entry name" value="PROTEIN HEAT INTOLERANT 4-RELATED"/>
    <property type="match status" value="1"/>
</dbReference>
<dbReference type="EMBL" id="PDCK01000041">
    <property type="protein sequence ID" value="PRQ41883.1"/>
    <property type="molecule type" value="Genomic_DNA"/>
</dbReference>
<proteinExistence type="predicted"/>
<sequence length="180" mass="20383">MKRKTLRELEVETAVQLLQKRLKPRPAKYLEEPRSLEGPWKAAFPVGTPRSLLDSPFYHSLKWDFSNLEGALEEGGKLYKNSNRVYLFGSTEEAMVKREVVALIPVVVAVVSASLPSNELGLVLSEGKVEEIIPMKRLKTDWAPYVPLDKRVDKEDPEIFVLSCKQITAAHKHKKCQGKL</sequence>
<dbReference type="Gramene" id="PRQ41883">
    <property type="protein sequence ID" value="PRQ41883"/>
    <property type="gene ID" value="RchiOBHm_Chr3g0451591"/>
</dbReference>
<dbReference type="AlphaFoldDB" id="A0A2P6R631"/>
<reference evidence="1 2" key="1">
    <citation type="journal article" date="2018" name="Nat. Genet.">
        <title>The Rosa genome provides new insights in the design of modern roses.</title>
        <authorList>
            <person name="Bendahmane M."/>
        </authorList>
    </citation>
    <scope>NUCLEOTIDE SEQUENCE [LARGE SCALE GENOMIC DNA]</scope>
    <source>
        <strain evidence="2">cv. Old Blush</strain>
    </source>
</reference>
<keyword evidence="2" id="KW-1185">Reference proteome</keyword>
<organism evidence="1 2">
    <name type="scientific">Rosa chinensis</name>
    <name type="common">China rose</name>
    <dbReference type="NCBI Taxonomy" id="74649"/>
    <lineage>
        <taxon>Eukaryota</taxon>
        <taxon>Viridiplantae</taxon>
        <taxon>Streptophyta</taxon>
        <taxon>Embryophyta</taxon>
        <taxon>Tracheophyta</taxon>
        <taxon>Spermatophyta</taxon>
        <taxon>Magnoliopsida</taxon>
        <taxon>eudicotyledons</taxon>
        <taxon>Gunneridae</taxon>
        <taxon>Pentapetalae</taxon>
        <taxon>rosids</taxon>
        <taxon>fabids</taxon>
        <taxon>Rosales</taxon>
        <taxon>Rosaceae</taxon>
        <taxon>Rosoideae</taxon>
        <taxon>Rosoideae incertae sedis</taxon>
        <taxon>Rosa</taxon>
    </lineage>
</organism>